<keyword evidence="8" id="KW-0547">Nucleotide-binding</keyword>
<dbReference type="PROSITE" id="PS51192">
    <property type="entry name" value="HELICASE_ATP_BIND_1"/>
    <property type="match status" value="1"/>
</dbReference>
<dbReference type="EMBL" id="LSRX01002353">
    <property type="protein sequence ID" value="OLP75644.1"/>
    <property type="molecule type" value="Genomic_DNA"/>
</dbReference>
<dbReference type="Proteomes" id="UP000186817">
    <property type="component" value="Unassembled WGS sequence"/>
</dbReference>
<evidence type="ECO:0000259" key="6">
    <source>
        <dbReference type="PROSITE" id="PS50199"/>
    </source>
</evidence>
<keyword evidence="2 4" id="KW-0863">Zinc-finger</keyword>
<dbReference type="PROSITE" id="PS50199">
    <property type="entry name" value="ZF_RANBP2_2"/>
    <property type="match status" value="1"/>
</dbReference>
<dbReference type="PANTHER" id="PTHR45629">
    <property type="entry name" value="SNF2/RAD54 FAMILY MEMBER"/>
    <property type="match status" value="1"/>
</dbReference>
<feature type="coiled-coil region" evidence="5">
    <location>
        <begin position="60"/>
        <end position="94"/>
    </location>
</feature>
<dbReference type="GO" id="GO:0004386">
    <property type="term" value="F:helicase activity"/>
    <property type="evidence" value="ECO:0007669"/>
    <property type="project" value="UniProtKB-KW"/>
</dbReference>
<dbReference type="InterPro" id="IPR036443">
    <property type="entry name" value="Znf_RanBP2_sf"/>
</dbReference>
<dbReference type="Gene3D" id="4.10.1060.10">
    <property type="entry name" value="Zinc finger, RanBP2-type"/>
    <property type="match status" value="1"/>
</dbReference>
<evidence type="ECO:0000256" key="3">
    <source>
        <dbReference type="ARBA" id="ARBA00022833"/>
    </source>
</evidence>
<dbReference type="InterPro" id="IPR000330">
    <property type="entry name" value="SNF2_N"/>
</dbReference>
<dbReference type="InterPro" id="IPR014001">
    <property type="entry name" value="Helicase_ATP-bd"/>
</dbReference>
<dbReference type="InterPro" id="IPR027417">
    <property type="entry name" value="P-loop_NTPase"/>
</dbReference>
<proteinExistence type="predicted"/>
<dbReference type="OrthoDB" id="431520at2759"/>
<keyword evidence="8" id="KW-0378">Hydrolase</keyword>
<evidence type="ECO:0000256" key="1">
    <source>
        <dbReference type="ARBA" id="ARBA00022723"/>
    </source>
</evidence>
<dbReference type="Pfam" id="PF00176">
    <property type="entry name" value="SNF2-rel_dom"/>
    <property type="match status" value="1"/>
</dbReference>
<keyword evidence="1" id="KW-0479">Metal-binding</keyword>
<feature type="domain" description="RanBP2-type" evidence="6">
    <location>
        <begin position="374"/>
        <end position="403"/>
    </location>
</feature>
<reference evidence="8 9" key="1">
    <citation type="submission" date="2016-02" db="EMBL/GenBank/DDBJ databases">
        <title>Genome analysis of coral dinoflagellate symbionts highlights evolutionary adaptations to a symbiotic lifestyle.</title>
        <authorList>
            <person name="Aranda M."/>
            <person name="Li Y."/>
            <person name="Liew Y.J."/>
            <person name="Baumgarten S."/>
            <person name="Simakov O."/>
            <person name="Wilson M."/>
            <person name="Piel J."/>
            <person name="Ashoor H."/>
            <person name="Bougouffa S."/>
            <person name="Bajic V.B."/>
            <person name="Ryu T."/>
            <person name="Ravasi T."/>
            <person name="Bayer T."/>
            <person name="Micklem G."/>
            <person name="Kim H."/>
            <person name="Bhak J."/>
            <person name="Lajeunesse T.C."/>
            <person name="Voolstra C.R."/>
        </authorList>
    </citation>
    <scope>NUCLEOTIDE SEQUENCE [LARGE SCALE GENOMIC DNA]</scope>
    <source>
        <strain evidence="8 9">CCMP2467</strain>
    </source>
</reference>
<dbReference type="GO" id="GO:0005524">
    <property type="term" value="F:ATP binding"/>
    <property type="evidence" value="ECO:0007669"/>
    <property type="project" value="InterPro"/>
</dbReference>
<keyword evidence="8" id="KW-0347">Helicase</keyword>
<keyword evidence="3" id="KW-0862">Zinc</keyword>
<dbReference type="InterPro" id="IPR038718">
    <property type="entry name" value="SNF2-like_sf"/>
</dbReference>
<dbReference type="PROSITE" id="PS01358">
    <property type="entry name" value="ZF_RANBP2_1"/>
    <property type="match status" value="1"/>
</dbReference>
<keyword evidence="5" id="KW-0175">Coiled coil</keyword>
<gene>
    <name evidence="8" type="primary">SWR1</name>
    <name evidence="8" type="ORF">AK812_SmicGene44527</name>
</gene>
<protein>
    <submittedName>
        <fullName evidence="8">Helicase SWR1</fullName>
    </submittedName>
</protein>
<dbReference type="AlphaFoldDB" id="A0A1Q9BY83"/>
<accession>A0A1Q9BY83</accession>
<dbReference type="SUPFAM" id="SSF90209">
    <property type="entry name" value="Ran binding protein zinc finger-like"/>
    <property type="match status" value="1"/>
</dbReference>
<evidence type="ECO:0000313" key="8">
    <source>
        <dbReference type="EMBL" id="OLP75644.1"/>
    </source>
</evidence>
<dbReference type="SUPFAM" id="SSF52540">
    <property type="entry name" value="P-loop containing nucleoside triphosphate hydrolases"/>
    <property type="match status" value="1"/>
</dbReference>
<evidence type="ECO:0000256" key="5">
    <source>
        <dbReference type="SAM" id="Coils"/>
    </source>
</evidence>
<dbReference type="InterPro" id="IPR001876">
    <property type="entry name" value="Znf_RanBP2"/>
</dbReference>
<evidence type="ECO:0000256" key="4">
    <source>
        <dbReference type="PROSITE-ProRule" id="PRU00322"/>
    </source>
</evidence>
<dbReference type="InterPro" id="IPR050496">
    <property type="entry name" value="SNF2_RAD54_helicase_repair"/>
</dbReference>
<evidence type="ECO:0000313" key="9">
    <source>
        <dbReference type="Proteomes" id="UP000186817"/>
    </source>
</evidence>
<comment type="caution">
    <text evidence="8">The sequence shown here is derived from an EMBL/GenBank/DDBJ whole genome shotgun (WGS) entry which is preliminary data.</text>
</comment>
<feature type="non-terminal residue" evidence="8">
    <location>
        <position position="1"/>
    </location>
</feature>
<evidence type="ECO:0000256" key="2">
    <source>
        <dbReference type="ARBA" id="ARBA00022771"/>
    </source>
</evidence>
<organism evidence="8 9">
    <name type="scientific">Symbiodinium microadriaticum</name>
    <name type="common">Dinoflagellate</name>
    <name type="synonym">Zooxanthella microadriatica</name>
    <dbReference type="NCBI Taxonomy" id="2951"/>
    <lineage>
        <taxon>Eukaryota</taxon>
        <taxon>Sar</taxon>
        <taxon>Alveolata</taxon>
        <taxon>Dinophyceae</taxon>
        <taxon>Suessiales</taxon>
        <taxon>Symbiodiniaceae</taxon>
        <taxon>Symbiodinium</taxon>
    </lineage>
</organism>
<name>A0A1Q9BY83_SYMMI</name>
<dbReference type="PANTHER" id="PTHR45629:SF7">
    <property type="entry name" value="DNA EXCISION REPAIR PROTEIN ERCC-6-RELATED"/>
    <property type="match status" value="1"/>
</dbReference>
<dbReference type="GO" id="GO:0008270">
    <property type="term" value="F:zinc ion binding"/>
    <property type="evidence" value="ECO:0007669"/>
    <property type="project" value="UniProtKB-KW"/>
</dbReference>
<dbReference type="Gene3D" id="3.40.50.10810">
    <property type="entry name" value="Tandem AAA-ATPase domain"/>
    <property type="match status" value="2"/>
</dbReference>
<keyword evidence="8" id="KW-0067">ATP-binding</keyword>
<keyword evidence="9" id="KW-1185">Reference proteome</keyword>
<sequence length="482" mass="52554">GEILQIGEQLLIKTAFGSRLWVQRSSVEPLRAGINVSRIFNSMSAAAQGLLGGLQSAADVKVLEEQIRLREAELRSLTQQIRKAEEARQAALVRVALFREKQAERRQQSRKAKRALTAATRKAKAMCLTTWVQFRDDKRPSVWRDISNHVKFEWAVAVGDRASGSEPEVLALKDCRRIALEGQRPTQNKKPSIITWEGGVVSLTVKEAEAILKASRESTAPAALGSFSLLKAGLGAMPNVLLEKKVQSFFDDPETGLIRVKDVPLPEKLSAILRPYQATGYHWLVNNARNGLGCILADDMGLGKTVQAIALILFLRKSHMLARPMLVIVPTGLLSNWSRELKKWAGDDLTFQVFHGNSKKLLANARPTGPPAAQAANWICPRCEEVNNTVRDACNNCGAPKPLGGIGAAGAAAGAASAAPKAASKGKRARALPEEQSAHIMLTSYGTFRTSAKNLMKEQQFAGIILDEAQNIKNHGTQAQRW</sequence>
<feature type="domain" description="Helicase ATP-binding" evidence="7">
    <location>
        <begin position="285"/>
        <end position="482"/>
    </location>
</feature>
<evidence type="ECO:0000259" key="7">
    <source>
        <dbReference type="PROSITE" id="PS51192"/>
    </source>
</evidence>